<dbReference type="Proteomes" id="UP001551675">
    <property type="component" value="Unassembled WGS sequence"/>
</dbReference>
<name>A0ABV3GT88_MICGL</name>
<gene>
    <name evidence="1" type="ORF">AB0I59_40185</name>
</gene>
<protein>
    <submittedName>
        <fullName evidence="1">Uncharacterized protein</fullName>
    </submittedName>
</protein>
<proteinExistence type="predicted"/>
<keyword evidence="2" id="KW-1185">Reference proteome</keyword>
<accession>A0ABV3GT88</accession>
<evidence type="ECO:0000313" key="1">
    <source>
        <dbReference type="EMBL" id="MEV0974846.1"/>
    </source>
</evidence>
<dbReference type="RefSeq" id="WP_358141900.1">
    <property type="nucleotide sequence ID" value="NZ_JBFALK010000036.1"/>
</dbReference>
<sequence>MHDRGQNGALPLRVHITEPEPPNHGFIWKQGSSSGVVRAWICAACGYTELYTDNLAALYESYRKGRP</sequence>
<organism evidence="1 2">
    <name type="scientific">Microtetraspora glauca</name>
    <dbReference type="NCBI Taxonomy" id="1996"/>
    <lineage>
        <taxon>Bacteria</taxon>
        <taxon>Bacillati</taxon>
        <taxon>Actinomycetota</taxon>
        <taxon>Actinomycetes</taxon>
        <taxon>Streptosporangiales</taxon>
        <taxon>Streptosporangiaceae</taxon>
        <taxon>Microtetraspora</taxon>
    </lineage>
</organism>
<comment type="caution">
    <text evidence="1">The sequence shown here is derived from an EMBL/GenBank/DDBJ whole genome shotgun (WGS) entry which is preliminary data.</text>
</comment>
<evidence type="ECO:0000313" key="2">
    <source>
        <dbReference type="Proteomes" id="UP001551675"/>
    </source>
</evidence>
<dbReference type="EMBL" id="JBFALK010000036">
    <property type="protein sequence ID" value="MEV0974846.1"/>
    <property type="molecule type" value="Genomic_DNA"/>
</dbReference>
<reference evidence="1 2" key="1">
    <citation type="submission" date="2024-06" db="EMBL/GenBank/DDBJ databases">
        <title>The Natural Products Discovery Center: Release of the First 8490 Sequenced Strains for Exploring Actinobacteria Biosynthetic Diversity.</title>
        <authorList>
            <person name="Kalkreuter E."/>
            <person name="Kautsar S.A."/>
            <person name="Yang D."/>
            <person name="Bader C.D."/>
            <person name="Teijaro C.N."/>
            <person name="Fluegel L."/>
            <person name="Davis C.M."/>
            <person name="Simpson J.R."/>
            <person name="Lauterbach L."/>
            <person name="Steele A.D."/>
            <person name="Gui C."/>
            <person name="Meng S."/>
            <person name="Li G."/>
            <person name="Viehrig K."/>
            <person name="Ye F."/>
            <person name="Su P."/>
            <person name="Kiefer A.F."/>
            <person name="Nichols A."/>
            <person name="Cepeda A.J."/>
            <person name="Yan W."/>
            <person name="Fan B."/>
            <person name="Jiang Y."/>
            <person name="Adhikari A."/>
            <person name="Zheng C.-J."/>
            <person name="Schuster L."/>
            <person name="Cowan T.M."/>
            <person name="Smanski M.J."/>
            <person name="Chevrette M.G."/>
            <person name="De Carvalho L.P.S."/>
            <person name="Shen B."/>
        </authorList>
    </citation>
    <scope>NUCLEOTIDE SEQUENCE [LARGE SCALE GENOMIC DNA]</scope>
    <source>
        <strain evidence="1 2">NPDC050100</strain>
    </source>
</reference>